<reference evidence="1 2" key="1">
    <citation type="submission" date="2016-07" db="EMBL/GenBank/DDBJ databases">
        <title>Multiple horizontal gene transfer events from other fungi enriched the ability of initially mycotrophic Trichoderma (Ascomycota) to feed on dead plant biomass.</title>
        <authorList>
            <consortium name="DOE Joint Genome Institute"/>
            <person name="Aerts A."/>
            <person name="Atanasova L."/>
            <person name="Chenthamara K."/>
            <person name="Zhang J."/>
            <person name="Grujic M."/>
            <person name="Henrissat B."/>
            <person name="Kuo A."/>
            <person name="Salamov A."/>
            <person name="Lipzen A."/>
            <person name="Labutti K."/>
            <person name="Barry K."/>
            <person name="Miao Y."/>
            <person name="Rahimi M.J."/>
            <person name="Shen Q."/>
            <person name="Grigoriev I.V."/>
            <person name="Kubicek C.P."/>
            <person name="Druzhinina I.S."/>
        </authorList>
    </citation>
    <scope>NUCLEOTIDE SEQUENCE [LARGE SCALE GENOMIC DNA]</scope>
    <source>
        <strain evidence="1 2">CBS 226.95</strain>
    </source>
</reference>
<sequence length="77" mass="8517">MPSQCDNRRKPLHAASLLSAAARPMLGCTTRKLSRFIGKTCPLYGVLVRLPVLLQLPHALRMLPSTVRHLPRSNCAD</sequence>
<dbReference type="RefSeq" id="XP_024771242.1">
    <property type="nucleotide sequence ID" value="XM_024919530.1"/>
</dbReference>
<keyword evidence="2" id="KW-1185">Reference proteome</keyword>
<name>A0A2T4A3B8_TRIHA</name>
<evidence type="ECO:0000313" key="1">
    <source>
        <dbReference type="EMBL" id="PTB51565.1"/>
    </source>
</evidence>
<gene>
    <name evidence="1" type="ORF">M431DRAFT_510718</name>
</gene>
<dbReference type="AlphaFoldDB" id="A0A2T4A3B8"/>
<evidence type="ECO:0000313" key="2">
    <source>
        <dbReference type="Proteomes" id="UP000241690"/>
    </source>
</evidence>
<accession>A0A2T4A3B8</accession>
<dbReference type="GeneID" id="36628099"/>
<dbReference type="EMBL" id="KZ679685">
    <property type="protein sequence ID" value="PTB51565.1"/>
    <property type="molecule type" value="Genomic_DNA"/>
</dbReference>
<organism evidence="1 2">
    <name type="scientific">Trichoderma harzianum CBS 226.95</name>
    <dbReference type="NCBI Taxonomy" id="983964"/>
    <lineage>
        <taxon>Eukaryota</taxon>
        <taxon>Fungi</taxon>
        <taxon>Dikarya</taxon>
        <taxon>Ascomycota</taxon>
        <taxon>Pezizomycotina</taxon>
        <taxon>Sordariomycetes</taxon>
        <taxon>Hypocreomycetidae</taxon>
        <taxon>Hypocreales</taxon>
        <taxon>Hypocreaceae</taxon>
        <taxon>Trichoderma</taxon>
    </lineage>
</organism>
<protein>
    <submittedName>
        <fullName evidence="1">Uncharacterized protein</fullName>
    </submittedName>
</protein>
<dbReference type="Proteomes" id="UP000241690">
    <property type="component" value="Unassembled WGS sequence"/>
</dbReference>
<proteinExistence type="predicted"/>